<reference evidence="1 2" key="1">
    <citation type="submission" date="2018-06" db="EMBL/GenBank/DDBJ databases">
        <authorList>
            <consortium name="Pathogen Informatics"/>
            <person name="Doyle S."/>
        </authorList>
    </citation>
    <scope>NUCLEOTIDE SEQUENCE [LARGE SCALE GENOMIC DNA]</scope>
    <source>
        <strain evidence="1 2">NCTC13465</strain>
    </source>
</reference>
<evidence type="ECO:0000313" key="2">
    <source>
        <dbReference type="Proteomes" id="UP000251721"/>
    </source>
</evidence>
<protein>
    <submittedName>
        <fullName evidence="1">Uncharacterized protein</fullName>
    </submittedName>
</protein>
<sequence length="35" mass="4145">MELRDIPGAEYIPRFAYFPAGLFELFAYCSYVCQY</sequence>
<accession>A0A2X3FCL7</accession>
<dbReference type="Proteomes" id="UP000251721">
    <property type="component" value="Unassembled WGS sequence"/>
</dbReference>
<proteinExistence type="predicted"/>
<name>A0A2X3FCL7_KLEPN</name>
<gene>
    <name evidence="1" type="ORF">NCTC13465_02210</name>
</gene>
<dbReference type="AlphaFoldDB" id="A0A2X3FCL7"/>
<organism evidence="1 2">
    <name type="scientific">Klebsiella pneumoniae</name>
    <dbReference type="NCBI Taxonomy" id="573"/>
    <lineage>
        <taxon>Bacteria</taxon>
        <taxon>Pseudomonadati</taxon>
        <taxon>Pseudomonadota</taxon>
        <taxon>Gammaproteobacteria</taxon>
        <taxon>Enterobacterales</taxon>
        <taxon>Enterobacteriaceae</taxon>
        <taxon>Klebsiella/Raoultella group</taxon>
        <taxon>Klebsiella</taxon>
        <taxon>Klebsiella pneumoniae complex</taxon>
    </lineage>
</organism>
<evidence type="ECO:0000313" key="1">
    <source>
        <dbReference type="EMBL" id="SQC43725.1"/>
    </source>
</evidence>
<dbReference type="EMBL" id="UAWQ01000015">
    <property type="protein sequence ID" value="SQC43725.1"/>
    <property type="molecule type" value="Genomic_DNA"/>
</dbReference>